<gene>
    <name evidence="1" type="ORF">SAMN04488138_104242</name>
</gene>
<protein>
    <submittedName>
        <fullName evidence="1">Uncharacterized protein</fullName>
    </submittedName>
</protein>
<evidence type="ECO:0000313" key="1">
    <source>
        <dbReference type="EMBL" id="SFJ40520.1"/>
    </source>
</evidence>
<keyword evidence="2" id="KW-1185">Reference proteome</keyword>
<organism evidence="1 2">
    <name type="scientific">Celeribacter halophilus</name>
    <dbReference type="NCBI Taxonomy" id="576117"/>
    <lineage>
        <taxon>Bacteria</taxon>
        <taxon>Pseudomonadati</taxon>
        <taxon>Pseudomonadota</taxon>
        <taxon>Alphaproteobacteria</taxon>
        <taxon>Rhodobacterales</taxon>
        <taxon>Roseobacteraceae</taxon>
        <taxon>Celeribacter</taxon>
    </lineage>
</organism>
<dbReference type="EMBL" id="FORY01000004">
    <property type="protein sequence ID" value="SFJ40520.1"/>
    <property type="molecule type" value="Genomic_DNA"/>
</dbReference>
<dbReference type="STRING" id="576117.SAMN04488138_104242"/>
<evidence type="ECO:0000313" key="2">
    <source>
        <dbReference type="Proteomes" id="UP000183299"/>
    </source>
</evidence>
<name>A0A1I3R3A1_9RHOB</name>
<proteinExistence type="predicted"/>
<dbReference type="Proteomes" id="UP000183299">
    <property type="component" value="Unassembled WGS sequence"/>
</dbReference>
<accession>A0A1I3R3A1</accession>
<sequence length="163" mass="18208">MRQEVISIDLFGDGTGSLNPMEVIEPTSQEAFEQSKRIAALIRRTTSGDYSDPFWDDLSESLIAGSILFLATHIRPKDLDLSLSTGCGVWQTSSMICWTVCIHAICMATPWSRQPRHIQTPRKGLQHPFSQHYVDTSVWPLREPEPACGVAEAFCSASERRTP</sequence>
<reference evidence="1 2" key="1">
    <citation type="submission" date="2016-10" db="EMBL/GenBank/DDBJ databases">
        <authorList>
            <person name="de Groot N.N."/>
        </authorList>
    </citation>
    <scope>NUCLEOTIDE SEQUENCE [LARGE SCALE GENOMIC DNA]</scope>
    <source>
        <strain evidence="1 2">CGMCC 1.8891</strain>
    </source>
</reference>
<dbReference type="AlphaFoldDB" id="A0A1I3R3A1"/>